<dbReference type="Pfam" id="PF13456">
    <property type="entry name" value="RVT_3"/>
    <property type="match status" value="1"/>
</dbReference>
<dbReference type="SUPFAM" id="SSF53098">
    <property type="entry name" value="Ribonuclease H-like"/>
    <property type="match status" value="1"/>
</dbReference>
<evidence type="ECO:0000313" key="3">
    <source>
        <dbReference type="Proteomes" id="UP000076021"/>
    </source>
</evidence>
<dbReference type="PANTHER" id="PTHR46387:SF2">
    <property type="entry name" value="RIBONUCLEASE HI"/>
    <property type="match status" value="1"/>
</dbReference>
<dbReference type="STRING" id="241244.ATY39_06405"/>
<dbReference type="Proteomes" id="UP000076021">
    <property type="component" value="Chromosome"/>
</dbReference>
<dbReference type="GO" id="GO:0004523">
    <property type="term" value="F:RNA-DNA hybrid ribonuclease activity"/>
    <property type="evidence" value="ECO:0007669"/>
    <property type="project" value="InterPro"/>
</dbReference>
<dbReference type="PROSITE" id="PS50879">
    <property type="entry name" value="RNASE_H_1"/>
    <property type="match status" value="1"/>
</dbReference>
<proteinExistence type="predicted"/>
<dbReference type="EMBL" id="CP014806">
    <property type="protein sequence ID" value="AMW99120.1"/>
    <property type="molecule type" value="Genomic_DNA"/>
</dbReference>
<dbReference type="GO" id="GO:0003676">
    <property type="term" value="F:nucleic acid binding"/>
    <property type="evidence" value="ECO:0007669"/>
    <property type="project" value="InterPro"/>
</dbReference>
<dbReference type="InterPro" id="IPR012337">
    <property type="entry name" value="RNaseH-like_sf"/>
</dbReference>
<reference evidence="3" key="2">
    <citation type="submission" date="2016-03" db="EMBL/GenBank/DDBJ databases">
        <authorList>
            <person name="Ploux O."/>
        </authorList>
    </citation>
    <scope>NUCLEOTIDE SEQUENCE [LARGE SCALE GENOMIC DNA]</scope>
    <source>
        <strain evidence="3">PP9</strain>
    </source>
</reference>
<evidence type="ECO:0000259" key="1">
    <source>
        <dbReference type="PROSITE" id="PS50879"/>
    </source>
</evidence>
<keyword evidence="3" id="KW-1185">Reference proteome</keyword>
<dbReference type="PANTHER" id="PTHR46387">
    <property type="entry name" value="POLYNUCLEOTIDYL TRANSFERASE, RIBONUCLEASE H-LIKE SUPERFAMILY PROTEIN"/>
    <property type="match status" value="1"/>
</dbReference>
<dbReference type="CDD" id="cd09279">
    <property type="entry name" value="RNase_HI_like"/>
    <property type="match status" value="1"/>
</dbReference>
<dbReference type="InterPro" id="IPR002156">
    <property type="entry name" value="RNaseH_domain"/>
</dbReference>
<organism evidence="2 3">
    <name type="scientific">Rummeliibacillus stabekisii</name>
    <dbReference type="NCBI Taxonomy" id="241244"/>
    <lineage>
        <taxon>Bacteria</taxon>
        <taxon>Bacillati</taxon>
        <taxon>Bacillota</taxon>
        <taxon>Bacilli</taxon>
        <taxon>Bacillales</taxon>
        <taxon>Caryophanaceae</taxon>
        <taxon>Rummeliibacillus</taxon>
    </lineage>
</organism>
<dbReference type="NCBIfam" id="NF005822">
    <property type="entry name" value="PRK07708.1"/>
    <property type="match status" value="1"/>
</dbReference>
<sequence>MKITIEWTYKIPRGGMETVFRSDQMEAGKALKMAEDIEKTGRIKNLLLIDPHGSTWTMKELKRYLKEIEEEPHNITVYFDGGYDLKTAVSGLGCAIYFEQNGKQKRLRRNVQAVGHKSNNEAEYAALHLSIIELELLNVHHMNVRFLGDSQVVINQMSGEWAVLEPNLLSFTDRIDAALKKLGIGAEYEHISRKMNGEADRLASQALQGIEIAAQVEYVLESD</sequence>
<accession>A0A143HCE0</accession>
<name>A0A143HCE0_9BACL</name>
<dbReference type="InterPro" id="IPR036397">
    <property type="entry name" value="RNaseH_sf"/>
</dbReference>
<reference evidence="2 3" key="1">
    <citation type="journal article" date="2016" name="Genome Announc.">
        <title>Whole-Genome Sequence of Rummeliibacillus stabekisii Strain PP9 Isolated from Antarctic Soil.</title>
        <authorList>
            <person name="da Mota F.F."/>
            <person name="Vollu R.E."/>
            <person name="Jurelevicius D."/>
            <person name="Seldin L."/>
        </authorList>
    </citation>
    <scope>NUCLEOTIDE SEQUENCE [LARGE SCALE GENOMIC DNA]</scope>
    <source>
        <strain evidence="2 3">PP9</strain>
    </source>
</reference>
<dbReference type="KEGG" id="rst:ATY39_06405"/>
<dbReference type="OrthoDB" id="2680098at2"/>
<gene>
    <name evidence="2" type="ORF">ATY39_06405</name>
</gene>
<protein>
    <recommendedName>
        <fullName evidence="1">RNase H type-1 domain-containing protein</fullName>
    </recommendedName>
</protein>
<evidence type="ECO:0000313" key="2">
    <source>
        <dbReference type="EMBL" id="AMW99120.1"/>
    </source>
</evidence>
<dbReference type="Gene3D" id="3.30.420.10">
    <property type="entry name" value="Ribonuclease H-like superfamily/Ribonuclease H"/>
    <property type="match status" value="1"/>
</dbReference>
<feature type="domain" description="RNase H type-1" evidence="1">
    <location>
        <begin position="71"/>
        <end position="208"/>
    </location>
</feature>
<dbReference type="RefSeq" id="WP_066787452.1">
    <property type="nucleotide sequence ID" value="NZ_CP014806.1"/>
</dbReference>
<dbReference type="AlphaFoldDB" id="A0A143HCE0"/>